<evidence type="ECO:0000313" key="2">
    <source>
        <dbReference type="EMBL" id="GED98617.1"/>
    </source>
</evidence>
<evidence type="ECO:0000313" key="4">
    <source>
        <dbReference type="EMBL" id="GED98775.1"/>
    </source>
</evidence>
<dbReference type="InterPro" id="IPR029058">
    <property type="entry name" value="AB_hydrolase_fold"/>
</dbReference>
<keyword evidence="6" id="KW-1185">Reference proteome</keyword>
<gene>
    <name evidence="2" type="ORF">nbrc107697_26560</name>
    <name evidence="3" type="ORF">nbrc107697_26670</name>
    <name evidence="4" type="ORF">nbrc107697_28140</name>
    <name evidence="5" type="ORF">nbrc107697_33440</name>
</gene>
<dbReference type="PANTHER" id="PTHR13617:SF14">
    <property type="entry name" value="PROTEIN ABHD18"/>
    <property type="match status" value="1"/>
</dbReference>
<comment type="caution">
    <text evidence="5">The sequence shown here is derived from an EMBL/GenBank/DDBJ whole genome shotgun (WGS) entry which is preliminary data.</text>
</comment>
<sequence length="382" mass="40921">MGLTIWDTTVARVGLFANVVPRAVASARAAKNGDERLGIPPSKVGARTVGESAVDELFVALNSVLRDVSEIDDLAAAVQRCDAAAPVLTELGVTGVNRPQPVPTILRRSRKRFTTTVYDHVDFKLDVDLPEPMAAYAPYLDGVSSARVLAHEEPGRRWIIWVHGAGQGRPDDMFSFRAAHLHEKLGYNVVLPVLPAHGARRHPNVAFPGFDPLENIAVTIRAVAEIRALVSWIGAQDPAEVTIAGTSLGGPLAGLVAGLEPLVSSVLALVPMLGVHTTLAHHMDRVGKIGREAAALLRSDSVRAVSSVVDPLAVTPYAEPDRRLVIAALNDRVTWVTAAQKLHHHWGGRIEWYAGGHVGHVFSGRVRELTDEFLAEAAAATP</sequence>
<evidence type="ECO:0000259" key="1">
    <source>
        <dbReference type="Pfam" id="PF12697"/>
    </source>
</evidence>
<dbReference type="AlphaFoldDB" id="A0A7I9V1M2"/>
<evidence type="ECO:0000313" key="6">
    <source>
        <dbReference type="Proteomes" id="UP000444980"/>
    </source>
</evidence>
<dbReference type="SUPFAM" id="SSF53474">
    <property type="entry name" value="alpha/beta-Hydrolases"/>
    <property type="match status" value="1"/>
</dbReference>
<organism evidence="5 6">
    <name type="scientific">Gordonia crocea</name>
    <dbReference type="NCBI Taxonomy" id="589162"/>
    <lineage>
        <taxon>Bacteria</taxon>
        <taxon>Bacillati</taxon>
        <taxon>Actinomycetota</taxon>
        <taxon>Actinomycetes</taxon>
        <taxon>Mycobacteriales</taxon>
        <taxon>Gordoniaceae</taxon>
        <taxon>Gordonia</taxon>
    </lineage>
</organism>
<accession>A0A7I9V1M2</accession>
<dbReference type="InterPro" id="IPR000073">
    <property type="entry name" value="AB_hydrolase_1"/>
</dbReference>
<dbReference type="Proteomes" id="UP000444980">
    <property type="component" value="Unassembled WGS sequence"/>
</dbReference>
<proteinExistence type="predicted"/>
<dbReference type="EMBL" id="BJOU01000009">
    <property type="protein sequence ID" value="GED98775.1"/>
    <property type="molecule type" value="Genomic_DNA"/>
</dbReference>
<dbReference type="EMBL" id="BJOU01000018">
    <property type="protein sequence ID" value="GED99305.1"/>
    <property type="molecule type" value="Genomic_DNA"/>
</dbReference>
<name>A0A7I9V1M2_9ACTN</name>
<evidence type="ECO:0000313" key="3">
    <source>
        <dbReference type="EMBL" id="GED98628.1"/>
    </source>
</evidence>
<dbReference type="EMBL" id="BJOU01000003">
    <property type="protein sequence ID" value="GED98617.1"/>
    <property type="molecule type" value="Genomic_DNA"/>
</dbReference>
<reference evidence="6" key="1">
    <citation type="submission" date="2019-06" db="EMBL/GenBank/DDBJ databases">
        <title>Gordonia isolated from sludge of a wastewater treatment plant.</title>
        <authorList>
            <person name="Tamura T."/>
            <person name="Aoyama K."/>
            <person name="Kang Y."/>
            <person name="Saito S."/>
            <person name="Akiyama N."/>
            <person name="Yazawa K."/>
            <person name="Gonoi T."/>
            <person name="Mikami Y."/>
        </authorList>
    </citation>
    <scope>NUCLEOTIDE SEQUENCE [LARGE SCALE GENOMIC DNA]</scope>
    <source>
        <strain evidence="6">NBRC 107697</strain>
    </source>
</reference>
<dbReference type="Gene3D" id="3.40.50.1820">
    <property type="entry name" value="alpha/beta hydrolase"/>
    <property type="match status" value="1"/>
</dbReference>
<feature type="domain" description="AB hydrolase-1" evidence="1">
    <location>
        <begin position="159"/>
        <end position="353"/>
    </location>
</feature>
<dbReference type="GO" id="GO:0003824">
    <property type="term" value="F:catalytic activity"/>
    <property type="evidence" value="ECO:0007669"/>
    <property type="project" value="UniProtKB-ARBA"/>
</dbReference>
<reference evidence="5" key="2">
    <citation type="journal article" date="2020" name="Int. J. Syst. Evol. Microbiol.">
        <title>Gordonia crocea sp. nov. and Gordonia spumicola sp. nov. isolated from sludge of a wastewater treatment plant.</title>
        <authorList>
            <person name="Tamura T."/>
            <person name="Saito S."/>
            <person name="Hamada M."/>
            <person name="Kang Y."/>
            <person name="Hoshino Y."/>
            <person name="Gonoi T."/>
            <person name="Mikami Y."/>
            <person name="Yaguchi T."/>
        </authorList>
    </citation>
    <scope>NUCLEOTIDE SEQUENCE</scope>
    <source>
        <strain evidence="5">NBRC 107697</strain>
    </source>
</reference>
<dbReference type="Pfam" id="PF12697">
    <property type="entry name" value="Abhydrolase_6"/>
    <property type="match status" value="1"/>
</dbReference>
<evidence type="ECO:0000313" key="5">
    <source>
        <dbReference type="EMBL" id="GED99305.1"/>
    </source>
</evidence>
<protein>
    <recommendedName>
        <fullName evidence="1">AB hydrolase-1 domain-containing protein</fullName>
    </recommendedName>
</protein>
<dbReference type="PANTHER" id="PTHR13617">
    <property type="entry name" value="PROTEIN ABHD18"/>
    <property type="match status" value="1"/>
</dbReference>
<dbReference type="EMBL" id="BJOU01000004">
    <property type="protein sequence ID" value="GED98628.1"/>
    <property type="molecule type" value="Genomic_DNA"/>
</dbReference>